<evidence type="ECO:0000256" key="5">
    <source>
        <dbReference type="ARBA" id="ARBA00022842"/>
    </source>
</evidence>
<dbReference type="PRINTS" id="PR00509">
    <property type="entry name" value="PGMPMM"/>
</dbReference>
<evidence type="ECO:0000313" key="12">
    <source>
        <dbReference type="EMBL" id="MBP5858576.1"/>
    </source>
</evidence>
<feature type="domain" description="Alpha-D-phosphohexomutase alpha/beta/alpha" evidence="10">
    <location>
        <begin position="157"/>
        <end position="253"/>
    </location>
</feature>
<proteinExistence type="inferred from homology"/>
<dbReference type="RefSeq" id="WP_210683168.1">
    <property type="nucleotide sequence ID" value="NZ_JAGMWN010000009.1"/>
</dbReference>
<reference evidence="12" key="1">
    <citation type="submission" date="2021-04" db="EMBL/GenBank/DDBJ databases">
        <authorList>
            <person name="Zhang D.-C."/>
        </authorList>
    </citation>
    <scope>NUCLEOTIDE SEQUENCE</scope>
    <source>
        <strain evidence="12">CGMCC 1.15697</strain>
    </source>
</reference>
<name>A0A8J7SPU9_9PROT</name>
<organism evidence="12 13">
    <name type="scientific">Marivibrio halodurans</name>
    <dbReference type="NCBI Taxonomy" id="2039722"/>
    <lineage>
        <taxon>Bacteria</taxon>
        <taxon>Pseudomonadati</taxon>
        <taxon>Pseudomonadota</taxon>
        <taxon>Alphaproteobacteria</taxon>
        <taxon>Rhodospirillales</taxon>
        <taxon>Rhodospirillaceae</taxon>
        <taxon>Marivibrio</taxon>
    </lineage>
</organism>
<dbReference type="PANTHER" id="PTHR43771:SF2">
    <property type="entry name" value="PHOSPHOMANNOMUTASE_PHOSPHOGLUCOMUTASE"/>
    <property type="match status" value="1"/>
</dbReference>
<dbReference type="InterPro" id="IPR016066">
    <property type="entry name" value="A-D-PHexomutase_CS"/>
</dbReference>
<feature type="domain" description="Alpha-D-phosphohexomutase C-terminal" evidence="8">
    <location>
        <begin position="373"/>
        <end position="446"/>
    </location>
</feature>
<dbReference type="PANTHER" id="PTHR43771">
    <property type="entry name" value="PHOSPHOMANNOMUTASE"/>
    <property type="match status" value="1"/>
</dbReference>
<dbReference type="GO" id="GO:0000287">
    <property type="term" value="F:magnesium ion binding"/>
    <property type="evidence" value="ECO:0007669"/>
    <property type="project" value="InterPro"/>
</dbReference>
<feature type="domain" description="Alpha-D-phosphohexomutase alpha/beta/alpha" evidence="11">
    <location>
        <begin position="258"/>
        <end position="365"/>
    </location>
</feature>
<evidence type="ECO:0000256" key="7">
    <source>
        <dbReference type="RuleBase" id="RU004326"/>
    </source>
</evidence>
<dbReference type="InterPro" id="IPR005844">
    <property type="entry name" value="A-D-PHexomutase_a/b/a-I"/>
</dbReference>
<dbReference type="InterPro" id="IPR005843">
    <property type="entry name" value="A-D-PHexomutase_C"/>
</dbReference>
<dbReference type="Pfam" id="PF02879">
    <property type="entry name" value="PGM_PMM_II"/>
    <property type="match status" value="1"/>
</dbReference>
<dbReference type="Pfam" id="PF02878">
    <property type="entry name" value="PGM_PMM_I"/>
    <property type="match status" value="1"/>
</dbReference>
<dbReference type="InterPro" id="IPR036900">
    <property type="entry name" value="A-D-PHexomutase_C_sf"/>
</dbReference>
<dbReference type="SUPFAM" id="SSF55957">
    <property type="entry name" value="Phosphoglucomutase, C-terminal domain"/>
    <property type="match status" value="1"/>
</dbReference>
<dbReference type="PROSITE" id="PS00710">
    <property type="entry name" value="PGM_PMM"/>
    <property type="match status" value="1"/>
</dbReference>
<dbReference type="Gene3D" id="3.40.120.10">
    <property type="entry name" value="Alpha-D-Glucose-1,6-Bisphosphate, subunit A, domain 3"/>
    <property type="match status" value="3"/>
</dbReference>
<dbReference type="InterPro" id="IPR005845">
    <property type="entry name" value="A-D-PHexomutase_a/b/a-II"/>
</dbReference>
<dbReference type="InterPro" id="IPR005841">
    <property type="entry name" value="Alpha-D-phosphohexomutase_SF"/>
</dbReference>
<evidence type="ECO:0000259" key="8">
    <source>
        <dbReference type="Pfam" id="PF00408"/>
    </source>
</evidence>
<accession>A0A8J7SPU9</accession>
<comment type="caution">
    <text evidence="12">The sequence shown here is derived from an EMBL/GenBank/DDBJ whole genome shotgun (WGS) entry which is preliminary data.</text>
</comment>
<dbReference type="InterPro" id="IPR016055">
    <property type="entry name" value="A-D-PHexomutase_a/b/a-I/II/III"/>
</dbReference>
<comment type="similarity">
    <text evidence="2 7">Belongs to the phosphohexose mutase family.</text>
</comment>
<evidence type="ECO:0000256" key="1">
    <source>
        <dbReference type="ARBA" id="ARBA00001946"/>
    </source>
</evidence>
<dbReference type="NCBIfam" id="NF046027">
    <property type="entry name" value="PhglucPhmanMutPgmG"/>
    <property type="match status" value="1"/>
</dbReference>
<keyword evidence="3" id="KW-0597">Phosphoprotein</keyword>
<dbReference type="GO" id="GO:0005975">
    <property type="term" value="P:carbohydrate metabolic process"/>
    <property type="evidence" value="ECO:0007669"/>
    <property type="project" value="InterPro"/>
</dbReference>
<dbReference type="Gene3D" id="3.30.310.50">
    <property type="entry name" value="Alpha-D-phosphohexomutase, C-terminal domain"/>
    <property type="match status" value="1"/>
</dbReference>
<protein>
    <submittedName>
        <fullName evidence="12">Phosphomannomutase/phosphoglucomutase</fullName>
    </submittedName>
</protein>
<keyword evidence="5 7" id="KW-0460">Magnesium</keyword>
<dbReference type="EMBL" id="JAGMWN010000009">
    <property type="protein sequence ID" value="MBP5858576.1"/>
    <property type="molecule type" value="Genomic_DNA"/>
</dbReference>
<evidence type="ECO:0000259" key="9">
    <source>
        <dbReference type="Pfam" id="PF02878"/>
    </source>
</evidence>
<dbReference type="SUPFAM" id="SSF53738">
    <property type="entry name" value="Phosphoglucomutase, first 3 domains"/>
    <property type="match status" value="3"/>
</dbReference>
<keyword evidence="6" id="KW-0413">Isomerase</keyword>
<keyword evidence="13" id="KW-1185">Reference proteome</keyword>
<dbReference type="Pfam" id="PF02880">
    <property type="entry name" value="PGM_PMM_III"/>
    <property type="match status" value="1"/>
</dbReference>
<dbReference type="Proteomes" id="UP000672602">
    <property type="component" value="Unassembled WGS sequence"/>
</dbReference>
<comment type="cofactor">
    <cofactor evidence="1">
        <name>Mg(2+)</name>
        <dbReference type="ChEBI" id="CHEBI:18420"/>
    </cofactor>
</comment>
<evidence type="ECO:0000256" key="3">
    <source>
        <dbReference type="ARBA" id="ARBA00022553"/>
    </source>
</evidence>
<evidence type="ECO:0000256" key="6">
    <source>
        <dbReference type="ARBA" id="ARBA00023235"/>
    </source>
</evidence>
<dbReference type="GO" id="GO:0016868">
    <property type="term" value="F:intramolecular phosphotransferase activity"/>
    <property type="evidence" value="ECO:0007669"/>
    <property type="project" value="InterPro"/>
</dbReference>
<dbReference type="Pfam" id="PF00408">
    <property type="entry name" value="PGM_PMM_IV"/>
    <property type="match status" value="1"/>
</dbReference>
<dbReference type="CDD" id="cd03089">
    <property type="entry name" value="PMM_PGM"/>
    <property type="match status" value="1"/>
</dbReference>
<evidence type="ECO:0000259" key="11">
    <source>
        <dbReference type="Pfam" id="PF02880"/>
    </source>
</evidence>
<keyword evidence="4 7" id="KW-0479">Metal-binding</keyword>
<sequence>MPSRHQFAPSILRAYDVRGVYGDTLTRDDARALGAALASEAMERGGSTVVLGRDGRASSPTLSEAVAEGLASTGATVHDIGRGPTPMLYYASHSLRADAAIMVTGSHNPPDYNGFKMMLGEQALMGEEIQALGRRAAEGDFRRGRGTVGVVDLVDAYCARLHEGFHIESDLSCAWDPGHGAVAAVLDRVLSRLPGAHLCLNNTVDPTFPAHHPDPGDPDNLAQLIETVRARQLDMGFAFDGDGDRLGVVDRHGRIVWPDQLLVLLADKVLRAYPGQTVIADVKASQMVFDEIAVRGGKPLMWKTGHSLIKAKMRETGAPLAGEMSGHIFFADRWPGFDDALYAALRLIEVLDEARLPLDRMVDALPVTVATPEIRIECADETKFDAVARIAGMLKEARADVVDIDGVRVNTPDGWWLLRASNTQPALVARCEGGSAAALDRLKRNLSDALDALDLDATSPYLMPAAAE</sequence>
<evidence type="ECO:0000313" key="13">
    <source>
        <dbReference type="Proteomes" id="UP000672602"/>
    </source>
</evidence>
<feature type="domain" description="Alpha-D-phosphohexomutase alpha/beta/alpha" evidence="9">
    <location>
        <begin position="12"/>
        <end position="138"/>
    </location>
</feature>
<evidence type="ECO:0000256" key="4">
    <source>
        <dbReference type="ARBA" id="ARBA00022723"/>
    </source>
</evidence>
<evidence type="ECO:0000256" key="2">
    <source>
        <dbReference type="ARBA" id="ARBA00010231"/>
    </source>
</evidence>
<gene>
    <name evidence="12" type="ORF">KAJ83_16265</name>
</gene>
<evidence type="ECO:0000259" key="10">
    <source>
        <dbReference type="Pfam" id="PF02879"/>
    </source>
</evidence>
<dbReference type="AlphaFoldDB" id="A0A8J7SPU9"/>
<dbReference type="InterPro" id="IPR005846">
    <property type="entry name" value="A-D-PHexomutase_a/b/a-III"/>
</dbReference>